<reference evidence="2" key="1">
    <citation type="submission" date="2018-02" db="EMBL/GenBank/DDBJ databases">
        <title>Genome sequence of Desulfocucumis palustris strain NAW-5.</title>
        <authorList>
            <person name="Watanabe M."/>
            <person name="Kojima H."/>
            <person name="Fukui M."/>
        </authorList>
    </citation>
    <scope>NUCLEOTIDE SEQUENCE [LARGE SCALE GENOMIC DNA]</scope>
    <source>
        <strain evidence="2">NAW-5</strain>
    </source>
</reference>
<protein>
    <submittedName>
        <fullName evidence="1">Uncharacterized protein</fullName>
    </submittedName>
</protein>
<dbReference type="Proteomes" id="UP000239549">
    <property type="component" value="Unassembled WGS sequence"/>
</dbReference>
<evidence type="ECO:0000313" key="1">
    <source>
        <dbReference type="EMBL" id="GBF32947.1"/>
    </source>
</evidence>
<dbReference type="RefSeq" id="WP_174705137.1">
    <property type="nucleotide sequence ID" value="NZ_BFAV01000071.1"/>
</dbReference>
<keyword evidence="2" id="KW-1185">Reference proteome</keyword>
<gene>
    <name evidence="1" type="ORF">DCCM_2044</name>
</gene>
<organism evidence="1 2">
    <name type="scientific">Desulfocucumis palustris</name>
    <dbReference type="NCBI Taxonomy" id="1898651"/>
    <lineage>
        <taxon>Bacteria</taxon>
        <taxon>Bacillati</taxon>
        <taxon>Bacillota</taxon>
        <taxon>Clostridia</taxon>
        <taxon>Eubacteriales</taxon>
        <taxon>Desulfocucumaceae</taxon>
        <taxon>Desulfocucumis</taxon>
    </lineage>
</organism>
<comment type="caution">
    <text evidence="1">The sequence shown here is derived from an EMBL/GenBank/DDBJ whole genome shotgun (WGS) entry which is preliminary data.</text>
</comment>
<sequence length="284" mass="32107">MRTWYIEDAGGGCRAFSEVVVLVSENPEESHISTIPLTWSGGESLEEVVCRAVVGLMESAGVTEEDHVLVCSGNIFHGLHAWLTENNYNWEFARMDGLAHDVAENEFYNQILKAGFPPHIKLTDRNYRDFYRVVEKWIMEDESRHSFFKDRSVRQKPVETRYVLKANGARKQRCCACRKSILPYTPLVEFKARQEGKRVRKFFHPECSPITPLKNKLKTAPGVIGEKKIEGVLSTCRNETVCAVCGEAITPGSDAFYSYPSGKLTVCHTRCVVKKSELHSPGED</sequence>
<accession>A0A2L2X9K8</accession>
<name>A0A2L2X9K8_9FIRM</name>
<proteinExistence type="predicted"/>
<dbReference type="AlphaFoldDB" id="A0A2L2X9K8"/>
<dbReference type="EMBL" id="BFAV01000071">
    <property type="protein sequence ID" value="GBF32947.1"/>
    <property type="molecule type" value="Genomic_DNA"/>
</dbReference>
<evidence type="ECO:0000313" key="2">
    <source>
        <dbReference type="Proteomes" id="UP000239549"/>
    </source>
</evidence>